<name>A0A5J4WSS7_9EUKA</name>
<gene>
    <name evidence="1" type="ORF">EZS28_006610</name>
</gene>
<proteinExistence type="predicted"/>
<dbReference type="AlphaFoldDB" id="A0A5J4WSS7"/>
<accession>A0A5J4WSS7</accession>
<reference evidence="1 2" key="1">
    <citation type="submission" date="2019-03" db="EMBL/GenBank/DDBJ databases">
        <title>Single cell metagenomics reveals metabolic interactions within the superorganism composed of flagellate Streblomastix strix and complex community of Bacteroidetes bacteria on its surface.</title>
        <authorList>
            <person name="Treitli S.C."/>
            <person name="Kolisko M."/>
            <person name="Husnik F."/>
            <person name="Keeling P."/>
            <person name="Hampl V."/>
        </authorList>
    </citation>
    <scope>NUCLEOTIDE SEQUENCE [LARGE SCALE GENOMIC DNA]</scope>
    <source>
        <strain evidence="1">ST1C</strain>
    </source>
</reference>
<evidence type="ECO:0000313" key="2">
    <source>
        <dbReference type="Proteomes" id="UP000324800"/>
    </source>
</evidence>
<comment type="caution">
    <text evidence="1">The sequence shown here is derived from an EMBL/GenBank/DDBJ whole genome shotgun (WGS) entry which is preliminary data.</text>
</comment>
<protein>
    <submittedName>
        <fullName evidence="1">Uncharacterized protein</fullName>
    </submittedName>
</protein>
<sequence length="666" mass="76537">MSEVLRQASIHPQSFQLSRQEFFDQPVSQLTSDGQRYTRAPLGARALPANINTEALAGSIVNFNGLDDPQADWTQTMQICAGLNQQPINVDELINLQIGYSTACGPFQQIAICKDNTKLWETSIYAREQAVVAANSLSDLCINNSVSVSSLESIVRERRHCGIFQDIPVKSFVANSFNYQFPFDITIAGVFDLNQLNPIFNQFPVLTRDYASLYLQLQTQDFLQDLKMATDDSFMRGYNASKIGVRTNIQVSLTSYLTEGIVGTELIKFNAEENQKNLISFIATRAYPTPTYAQITPQMHYLLDAIIRFTFDDALDPQEKPVITRKITGKAINIADGPYLAIVDIDIDKKLSEEERNLIRNELLEKIYHSELNVALVKTEKETTLFKFFSSVNGMKAIADVDLQWINEACNKISQIQGLTIKARSNFDRTRTRFAERSYTSHYIEKLVRLTNEEYYNSEYFPTQVKSEDSKSQSSNKSQSDDDIIDLPKIAANNIDLTDQFELADIQTKIIKGEYECVKDIISDMTKKMRYIHPDIVTFLFKQYDNLEKKYIFVWKSKSCAQDILNMIPAHFNKKKIIPMTEAKKEIIEVSLTDIDRFCIQYFSQLKVGWLCDDAQRYCPDSIKLANFRLQIQKNCETIRQHHLKKNIRLYKHKEDKIAEIEQWEL</sequence>
<organism evidence="1 2">
    <name type="scientific">Streblomastix strix</name>
    <dbReference type="NCBI Taxonomy" id="222440"/>
    <lineage>
        <taxon>Eukaryota</taxon>
        <taxon>Metamonada</taxon>
        <taxon>Preaxostyla</taxon>
        <taxon>Oxymonadida</taxon>
        <taxon>Streblomastigidae</taxon>
        <taxon>Streblomastix</taxon>
    </lineage>
</organism>
<evidence type="ECO:0000313" key="1">
    <source>
        <dbReference type="EMBL" id="KAA6397863.1"/>
    </source>
</evidence>
<dbReference type="Proteomes" id="UP000324800">
    <property type="component" value="Unassembled WGS sequence"/>
</dbReference>
<dbReference type="EMBL" id="SNRW01001087">
    <property type="protein sequence ID" value="KAA6397863.1"/>
    <property type="molecule type" value="Genomic_DNA"/>
</dbReference>